<dbReference type="Proteomes" id="UP000049855">
    <property type="component" value="Unassembled WGS sequence"/>
</dbReference>
<evidence type="ECO:0000313" key="2">
    <source>
        <dbReference type="Proteomes" id="UP000049855"/>
    </source>
</evidence>
<name>A0A0U1L0P2_9FIRM</name>
<organism evidence="1 2">
    <name type="scientific">Sporomusa ovata</name>
    <dbReference type="NCBI Taxonomy" id="2378"/>
    <lineage>
        <taxon>Bacteria</taxon>
        <taxon>Bacillati</taxon>
        <taxon>Bacillota</taxon>
        <taxon>Negativicutes</taxon>
        <taxon>Selenomonadales</taxon>
        <taxon>Sporomusaceae</taxon>
        <taxon>Sporomusa</taxon>
    </lineage>
</organism>
<sequence length="433" mass="50711">MNKYIEKIFNDFVPDNKGYVYIGEENIFIPIYRITLTITKRKQTRLNLVEEMVLRITNCGVSDIGEIAGVLGLTREILDVTIGDLYIKNLAYPASNKCYLMREGREVLKNLEASKKETDIIRNIYINAVTKDILKEKINCIDYCIDNDHKMHHTFDGIDLDFYRSRIAEIREIFDKENEIYSIDSNQIPDELISIDNVEDINVCFLKIPLLIYVSENGMDLDLISSDKKSNNLLESIKGNILDQIRNHKLLKKVFTKFNISKMESPSGNFENMDELKILINKYVTDKNNQSSYYDLITRKVFSNRILIERELEKLFELCLQEGRKITFFLDKLDYWSKNSRFIHLLTLIPTNTQYSINYNSVYNKSLSESRLKRSVPDVTKNDINKVSHNEWFKIVFEDRLEIIGYAQSCKAVNSSTWIIKCAYFLRMLNETN</sequence>
<evidence type="ECO:0000313" key="1">
    <source>
        <dbReference type="EMBL" id="CQR72723.1"/>
    </source>
</evidence>
<dbReference type="AlphaFoldDB" id="A0A0U1L0P2"/>
<proteinExistence type="predicted"/>
<keyword evidence="2" id="KW-1185">Reference proteome</keyword>
<reference evidence="2" key="1">
    <citation type="submission" date="2015-03" db="EMBL/GenBank/DDBJ databases">
        <authorList>
            <person name="Nijsse Bart"/>
        </authorList>
    </citation>
    <scope>NUCLEOTIDE SEQUENCE [LARGE SCALE GENOMIC DNA]</scope>
</reference>
<protein>
    <submittedName>
        <fullName evidence="1">Uncharacterized protein</fullName>
    </submittedName>
</protein>
<accession>A0A0U1L0P2</accession>
<gene>
    <name evidence="1" type="ORF">SpAn4DRAFT_3183</name>
</gene>
<dbReference type="EMBL" id="CTRP01000011">
    <property type="protein sequence ID" value="CQR72723.1"/>
    <property type="molecule type" value="Genomic_DNA"/>
</dbReference>
<dbReference type="RefSeq" id="WP_021168416.1">
    <property type="nucleotide sequence ID" value="NZ_CTRP01000011.1"/>
</dbReference>